<dbReference type="Gene3D" id="1.10.260.40">
    <property type="entry name" value="lambda repressor-like DNA-binding domains"/>
    <property type="match status" value="1"/>
</dbReference>
<protein>
    <submittedName>
        <fullName evidence="6">LacI family transcriptional regulator</fullName>
    </submittedName>
</protein>
<name>A0ABQ2VFB1_9PSEU</name>
<dbReference type="PROSITE" id="PS50943">
    <property type="entry name" value="HTH_CROC1"/>
    <property type="match status" value="1"/>
</dbReference>
<keyword evidence="7" id="KW-1185">Reference proteome</keyword>
<keyword evidence="3" id="KW-0804">Transcription</keyword>
<evidence type="ECO:0000256" key="2">
    <source>
        <dbReference type="ARBA" id="ARBA00023125"/>
    </source>
</evidence>
<reference evidence="7" key="1">
    <citation type="journal article" date="2019" name="Int. J. Syst. Evol. Microbiol.">
        <title>The Global Catalogue of Microorganisms (GCM) 10K type strain sequencing project: providing services to taxonomists for standard genome sequencing and annotation.</title>
        <authorList>
            <consortium name="The Broad Institute Genomics Platform"/>
            <consortium name="The Broad Institute Genome Sequencing Center for Infectious Disease"/>
            <person name="Wu L."/>
            <person name="Ma J."/>
        </authorList>
    </citation>
    <scope>NUCLEOTIDE SEQUENCE [LARGE SCALE GENOMIC DNA]</scope>
    <source>
        <strain evidence="7">JCM 3296</strain>
    </source>
</reference>
<dbReference type="SUPFAM" id="SSF53822">
    <property type="entry name" value="Periplasmic binding protein-like I"/>
    <property type="match status" value="1"/>
</dbReference>
<keyword evidence="1" id="KW-0805">Transcription regulation</keyword>
<dbReference type="SUPFAM" id="SSF47413">
    <property type="entry name" value="lambda repressor-like DNA-binding domains"/>
    <property type="match status" value="1"/>
</dbReference>
<keyword evidence="2" id="KW-0238">DNA-binding</keyword>
<accession>A0ABQ2VFB1</accession>
<evidence type="ECO:0000256" key="1">
    <source>
        <dbReference type="ARBA" id="ARBA00023015"/>
    </source>
</evidence>
<sequence length="340" mass="36639">MRVTLKDIAQRAGVSTMTVSNVINGNRARASPETIERIQQIADELGYVPSASARSLAARTSRMVGVFVPAADEESLTISPHNVAIIGQLERELRKRAYDVLLRGIARPGEVATALRSWNLDGALLLGFLDEEVALFTARSAGRTRIVAVDSYADNPVTLGVRADDHAGGRIAAEHLLALGHRDVLFVGPRFSEAGVVWQRFEGFRCAFTAAGLERDDRLVELLNTTYDDGVTLGRRLRADHPSVTAVFATADVLAIGIMEGLRESGVRVPDDVSVVGFDDLDLCVYVRPTLTTIAQDIAAKAATAVHMLVGEIEHEDQPSGPVTLGVHLVQRMSTGPVRT</sequence>
<comment type="caution">
    <text evidence="6">The sequence shown here is derived from an EMBL/GenBank/DDBJ whole genome shotgun (WGS) entry which is preliminary data.</text>
</comment>
<evidence type="ECO:0000256" key="3">
    <source>
        <dbReference type="ARBA" id="ARBA00023163"/>
    </source>
</evidence>
<dbReference type="PANTHER" id="PTHR30146:SF24">
    <property type="entry name" value="XYLOSE OPERON REGULATORY PROTEIN"/>
    <property type="match status" value="1"/>
</dbReference>
<evidence type="ECO:0000313" key="7">
    <source>
        <dbReference type="Proteomes" id="UP000649573"/>
    </source>
</evidence>
<dbReference type="Pfam" id="PF00356">
    <property type="entry name" value="LacI"/>
    <property type="match status" value="1"/>
</dbReference>
<dbReference type="InterPro" id="IPR000843">
    <property type="entry name" value="HTH_LacI"/>
</dbReference>
<proteinExistence type="predicted"/>
<dbReference type="PROSITE" id="PS50932">
    <property type="entry name" value="HTH_LACI_2"/>
    <property type="match status" value="1"/>
</dbReference>
<dbReference type="PRINTS" id="PR00036">
    <property type="entry name" value="HTHLACI"/>
</dbReference>
<dbReference type="InterPro" id="IPR010982">
    <property type="entry name" value="Lambda_DNA-bd_dom_sf"/>
</dbReference>
<feature type="domain" description="HTH lacI-type" evidence="4">
    <location>
        <begin position="3"/>
        <end position="58"/>
    </location>
</feature>
<dbReference type="CDD" id="cd06267">
    <property type="entry name" value="PBP1_LacI_sugar_binding-like"/>
    <property type="match status" value="1"/>
</dbReference>
<dbReference type="Proteomes" id="UP000649573">
    <property type="component" value="Unassembled WGS sequence"/>
</dbReference>
<dbReference type="EMBL" id="BMRE01000077">
    <property type="protein sequence ID" value="GGU81427.1"/>
    <property type="molecule type" value="Genomic_DNA"/>
</dbReference>
<dbReference type="Pfam" id="PF13377">
    <property type="entry name" value="Peripla_BP_3"/>
    <property type="match status" value="1"/>
</dbReference>
<gene>
    <name evidence="6" type="ORF">GCM10010178_85120</name>
</gene>
<evidence type="ECO:0000313" key="6">
    <source>
        <dbReference type="EMBL" id="GGU81427.1"/>
    </source>
</evidence>
<dbReference type="PROSITE" id="PS00356">
    <property type="entry name" value="HTH_LACI_1"/>
    <property type="match status" value="1"/>
</dbReference>
<dbReference type="InterPro" id="IPR028082">
    <property type="entry name" value="Peripla_BP_I"/>
</dbReference>
<evidence type="ECO:0000259" key="4">
    <source>
        <dbReference type="PROSITE" id="PS50932"/>
    </source>
</evidence>
<dbReference type="Gene3D" id="3.40.50.2300">
    <property type="match status" value="2"/>
</dbReference>
<dbReference type="InterPro" id="IPR001387">
    <property type="entry name" value="Cro/C1-type_HTH"/>
</dbReference>
<feature type="domain" description="HTH cro/C1-type" evidence="5">
    <location>
        <begin position="4"/>
        <end position="38"/>
    </location>
</feature>
<dbReference type="CDD" id="cd01392">
    <property type="entry name" value="HTH_LacI"/>
    <property type="match status" value="1"/>
</dbReference>
<dbReference type="RefSeq" id="WP_189259478.1">
    <property type="nucleotide sequence ID" value="NZ_BMRE01000077.1"/>
</dbReference>
<organism evidence="6 7">
    <name type="scientific">Lentzea flava</name>
    <dbReference type="NCBI Taxonomy" id="103732"/>
    <lineage>
        <taxon>Bacteria</taxon>
        <taxon>Bacillati</taxon>
        <taxon>Actinomycetota</taxon>
        <taxon>Actinomycetes</taxon>
        <taxon>Pseudonocardiales</taxon>
        <taxon>Pseudonocardiaceae</taxon>
        <taxon>Lentzea</taxon>
    </lineage>
</organism>
<evidence type="ECO:0000259" key="5">
    <source>
        <dbReference type="PROSITE" id="PS50943"/>
    </source>
</evidence>
<dbReference type="SMART" id="SM00354">
    <property type="entry name" value="HTH_LACI"/>
    <property type="match status" value="1"/>
</dbReference>
<dbReference type="InterPro" id="IPR046335">
    <property type="entry name" value="LacI/GalR-like_sensor"/>
</dbReference>
<dbReference type="PANTHER" id="PTHR30146">
    <property type="entry name" value="LACI-RELATED TRANSCRIPTIONAL REPRESSOR"/>
    <property type="match status" value="1"/>
</dbReference>